<dbReference type="PROSITE" id="PS51186">
    <property type="entry name" value="GNAT"/>
    <property type="match status" value="1"/>
</dbReference>
<dbReference type="InterPro" id="IPR000182">
    <property type="entry name" value="GNAT_dom"/>
</dbReference>
<dbReference type="PANTHER" id="PTHR13947">
    <property type="entry name" value="GNAT FAMILY N-ACETYLTRANSFERASE"/>
    <property type="match status" value="1"/>
</dbReference>
<dbReference type="EMBL" id="CP021748">
    <property type="protein sequence ID" value="ARX83570.1"/>
    <property type="molecule type" value="Genomic_DNA"/>
</dbReference>
<accession>A0A1Z1WB07</accession>
<name>A0A1Z1WB07_9ACTN</name>
<dbReference type="Gene3D" id="3.40.630.30">
    <property type="match status" value="1"/>
</dbReference>
<protein>
    <recommendedName>
        <fullName evidence="2">N-acetyltransferase domain-containing protein</fullName>
    </recommendedName>
</protein>
<dbReference type="GO" id="GO:0008080">
    <property type="term" value="F:N-acetyltransferase activity"/>
    <property type="evidence" value="ECO:0007669"/>
    <property type="project" value="InterPro"/>
</dbReference>
<evidence type="ECO:0000313" key="3">
    <source>
        <dbReference type="EMBL" id="ARX83570.1"/>
    </source>
</evidence>
<dbReference type="SUPFAM" id="SSF55729">
    <property type="entry name" value="Acyl-CoA N-acyltransferases (Nat)"/>
    <property type="match status" value="1"/>
</dbReference>
<dbReference type="PANTHER" id="PTHR13947:SF37">
    <property type="entry name" value="LD18367P"/>
    <property type="match status" value="1"/>
</dbReference>
<sequence>MVAARLFVAPEARGMGLGECLTRTVMDHARQHGVRLVFEVMAKDTAAIRLYERLECCEIGRIAHRFGAGQQTDAICFVWPAPDRA</sequence>
<dbReference type="KEGG" id="salf:SMD44_02992"/>
<organism evidence="3 4">
    <name type="scientific">Streptomyces alboflavus</name>
    <dbReference type="NCBI Taxonomy" id="67267"/>
    <lineage>
        <taxon>Bacteria</taxon>
        <taxon>Bacillati</taxon>
        <taxon>Actinomycetota</taxon>
        <taxon>Actinomycetes</taxon>
        <taxon>Kitasatosporales</taxon>
        <taxon>Streptomycetaceae</taxon>
        <taxon>Streptomyces</taxon>
    </lineage>
</organism>
<evidence type="ECO:0000259" key="2">
    <source>
        <dbReference type="PROSITE" id="PS51186"/>
    </source>
</evidence>
<keyword evidence="4" id="KW-1185">Reference proteome</keyword>
<keyword evidence="1" id="KW-0808">Transferase</keyword>
<evidence type="ECO:0000313" key="4">
    <source>
        <dbReference type="Proteomes" id="UP000195880"/>
    </source>
</evidence>
<feature type="domain" description="N-acetyltransferase" evidence="2">
    <location>
        <begin position="1"/>
        <end position="82"/>
    </location>
</feature>
<dbReference type="Proteomes" id="UP000195880">
    <property type="component" value="Chromosome"/>
</dbReference>
<evidence type="ECO:0000256" key="1">
    <source>
        <dbReference type="ARBA" id="ARBA00022679"/>
    </source>
</evidence>
<dbReference type="Pfam" id="PF00583">
    <property type="entry name" value="Acetyltransf_1"/>
    <property type="match status" value="1"/>
</dbReference>
<dbReference type="AlphaFoldDB" id="A0A1Z1WB07"/>
<reference evidence="3 4" key="1">
    <citation type="submission" date="2017-05" db="EMBL/GenBank/DDBJ databases">
        <title>Streptomyces alboflavus Genome sequencing and assembly.</title>
        <authorList>
            <person name="Wang Y."/>
            <person name="Du B."/>
            <person name="Ding Y."/>
            <person name="Liu H."/>
            <person name="Hou Q."/>
            <person name="Liu K."/>
            <person name="Wang C."/>
            <person name="Yao L."/>
        </authorList>
    </citation>
    <scope>NUCLEOTIDE SEQUENCE [LARGE SCALE GENOMIC DNA]</scope>
    <source>
        <strain evidence="3 4">MDJK44</strain>
    </source>
</reference>
<gene>
    <name evidence="3" type="ORF">SMD44_02992</name>
</gene>
<proteinExistence type="predicted"/>
<dbReference type="CDD" id="cd04301">
    <property type="entry name" value="NAT_SF"/>
    <property type="match status" value="1"/>
</dbReference>
<dbReference type="InterPro" id="IPR050769">
    <property type="entry name" value="NAT_camello-type"/>
</dbReference>
<dbReference type="InterPro" id="IPR016181">
    <property type="entry name" value="Acyl_CoA_acyltransferase"/>
</dbReference>